<accession>A0A9P7Y4B2</accession>
<keyword evidence="2" id="KW-0812">Transmembrane</keyword>
<keyword evidence="3" id="KW-0732">Signal</keyword>
<feature type="compositionally biased region" description="Low complexity" evidence="1">
    <location>
        <begin position="57"/>
        <end position="75"/>
    </location>
</feature>
<sequence length="196" mass="19245">MRLYIVILAFSMCAWVALAAVSGVGNSRINHDGGHEAKIETVDETGAPGTMTDVSEAAAAPDAATEPSAATAESSLPDAIANGGQPLGPPPGPKTPAEEKADSVLSCMEVCGADAVVCLNNCITTGYNVPAGPVPSVTASIPPPLSTVTPTTAPVAATTAGTTPKAQGSGAMSISSSYGMGCAVVVVAIASFFAVL</sequence>
<organism evidence="4 5">
    <name type="scientific">Linnemannia hyalina</name>
    <dbReference type="NCBI Taxonomy" id="64524"/>
    <lineage>
        <taxon>Eukaryota</taxon>
        <taxon>Fungi</taxon>
        <taxon>Fungi incertae sedis</taxon>
        <taxon>Mucoromycota</taxon>
        <taxon>Mortierellomycotina</taxon>
        <taxon>Mortierellomycetes</taxon>
        <taxon>Mortierellales</taxon>
        <taxon>Mortierellaceae</taxon>
        <taxon>Linnemannia</taxon>
    </lineage>
</organism>
<keyword evidence="2" id="KW-1133">Transmembrane helix</keyword>
<feature type="signal peptide" evidence="3">
    <location>
        <begin position="1"/>
        <end position="19"/>
    </location>
</feature>
<keyword evidence="5" id="KW-1185">Reference proteome</keyword>
<dbReference type="AlphaFoldDB" id="A0A9P7Y4B2"/>
<evidence type="ECO:0000256" key="1">
    <source>
        <dbReference type="SAM" id="MobiDB-lite"/>
    </source>
</evidence>
<dbReference type="OrthoDB" id="2415726at2759"/>
<evidence type="ECO:0000313" key="4">
    <source>
        <dbReference type="EMBL" id="KAG9071071.1"/>
    </source>
</evidence>
<reference evidence="4" key="1">
    <citation type="submission" date="2021-06" db="EMBL/GenBank/DDBJ databases">
        <title>Genome Sequence of Mortierella hyaline Strain SCG-10, a Cold-Adapted, Nitrate-Reducing Fungus Isolated from Soil in Minnesota, USA.</title>
        <authorList>
            <person name="Aldossari N."/>
        </authorList>
    </citation>
    <scope>NUCLEOTIDE SEQUENCE</scope>
    <source>
        <strain evidence="4">SCG-10</strain>
    </source>
</reference>
<dbReference type="EMBL" id="JAHRHY010000003">
    <property type="protein sequence ID" value="KAG9071071.1"/>
    <property type="molecule type" value="Genomic_DNA"/>
</dbReference>
<name>A0A9P7Y4B2_9FUNG</name>
<proteinExistence type="predicted"/>
<evidence type="ECO:0000256" key="3">
    <source>
        <dbReference type="SAM" id="SignalP"/>
    </source>
</evidence>
<feature type="transmembrane region" description="Helical" evidence="2">
    <location>
        <begin position="177"/>
        <end position="195"/>
    </location>
</feature>
<evidence type="ECO:0000313" key="5">
    <source>
        <dbReference type="Proteomes" id="UP000707451"/>
    </source>
</evidence>
<dbReference type="Proteomes" id="UP000707451">
    <property type="component" value="Unassembled WGS sequence"/>
</dbReference>
<gene>
    <name evidence="4" type="ORF">KI688_008614</name>
</gene>
<keyword evidence="2" id="KW-0472">Membrane</keyword>
<protein>
    <submittedName>
        <fullName evidence="4">Uncharacterized protein</fullName>
    </submittedName>
</protein>
<evidence type="ECO:0000256" key="2">
    <source>
        <dbReference type="SAM" id="Phobius"/>
    </source>
</evidence>
<feature type="region of interest" description="Disordered" evidence="1">
    <location>
        <begin position="57"/>
        <end position="99"/>
    </location>
</feature>
<feature type="chain" id="PRO_5040175615" evidence="3">
    <location>
        <begin position="20"/>
        <end position="196"/>
    </location>
</feature>
<comment type="caution">
    <text evidence="4">The sequence shown here is derived from an EMBL/GenBank/DDBJ whole genome shotgun (WGS) entry which is preliminary data.</text>
</comment>